<accession>A0A6P8MUB6</accession>
<dbReference type="AlphaFoldDB" id="A0A6P8MUB6"/>
<feature type="non-terminal residue" evidence="3">
    <location>
        <position position="163"/>
    </location>
</feature>
<dbReference type="GeneID" id="117215101"/>
<reference evidence="3" key="1">
    <citation type="submission" date="2025-08" db="UniProtKB">
        <authorList>
            <consortium name="RefSeq"/>
        </authorList>
    </citation>
    <scope>IDENTIFICATION</scope>
    <source>
        <tissue evidence="3">Muscle</tissue>
    </source>
</reference>
<feature type="region of interest" description="Disordered" evidence="1">
    <location>
        <begin position="67"/>
        <end position="92"/>
    </location>
</feature>
<feature type="region of interest" description="Disordered" evidence="1">
    <location>
        <begin position="1"/>
        <end position="20"/>
    </location>
</feature>
<dbReference type="SUPFAM" id="SSF56219">
    <property type="entry name" value="DNase I-like"/>
    <property type="match status" value="1"/>
</dbReference>
<evidence type="ECO:0000313" key="2">
    <source>
        <dbReference type="Proteomes" id="UP000515164"/>
    </source>
</evidence>
<dbReference type="InterPro" id="IPR036691">
    <property type="entry name" value="Endo/exonu/phosph_ase_sf"/>
</dbReference>
<evidence type="ECO:0000256" key="1">
    <source>
        <dbReference type="SAM" id="MobiDB-lite"/>
    </source>
</evidence>
<dbReference type="Gene3D" id="3.60.10.10">
    <property type="entry name" value="Endonuclease/exonuclease/phosphatase"/>
    <property type="match status" value="1"/>
</dbReference>
<gene>
    <name evidence="3" type="primary">LOC117215101</name>
</gene>
<sequence>MFPQINQIFRPKGQSSIPPLKLPPEETSLIQEAGITIHNTTKDIEGTWKKIEERVDGREEEVVIIGGDWNARTGEEGGSINEDVGKEKNRRSKDKTINMEGRTLLKIINGSDKEGEERTYIGERGNSVIDYVIGNQEATEEIIYMKIGKRTESGHMPLEIKYI</sequence>
<name>A0A6P8MUB6_9HYME</name>
<organism evidence="2 3">
    <name type="scientific">Bombus bifarius</name>
    <dbReference type="NCBI Taxonomy" id="103933"/>
    <lineage>
        <taxon>Eukaryota</taxon>
        <taxon>Metazoa</taxon>
        <taxon>Ecdysozoa</taxon>
        <taxon>Arthropoda</taxon>
        <taxon>Hexapoda</taxon>
        <taxon>Insecta</taxon>
        <taxon>Pterygota</taxon>
        <taxon>Neoptera</taxon>
        <taxon>Endopterygota</taxon>
        <taxon>Hymenoptera</taxon>
        <taxon>Apocrita</taxon>
        <taxon>Aculeata</taxon>
        <taxon>Apoidea</taxon>
        <taxon>Anthophila</taxon>
        <taxon>Apidae</taxon>
        <taxon>Bombus</taxon>
        <taxon>Pyrobombus</taxon>
    </lineage>
</organism>
<protein>
    <submittedName>
        <fullName evidence="3">Uncharacterized protein LOC117215101</fullName>
    </submittedName>
</protein>
<evidence type="ECO:0000313" key="3">
    <source>
        <dbReference type="RefSeq" id="XP_033317426.1"/>
    </source>
</evidence>
<dbReference type="RefSeq" id="XP_033317426.1">
    <property type="nucleotide sequence ID" value="XM_033461535.1"/>
</dbReference>
<proteinExistence type="predicted"/>
<dbReference type="KEGG" id="bbif:117215101"/>
<keyword evidence="2" id="KW-1185">Reference proteome</keyword>
<feature type="compositionally biased region" description="Polar residues" evidence="1">
    <location>
        <begin position="1"/>
        <end position="17"/>
    </location>
</feature>
<dbReference type="Proteomes" id="UP000515164">
    <property type="component" value="Unplaced"/>
</dbReference>